<keyword evidence="1" id="KW-0812">Transmembrane</keyword>
<dbReference type="GO" id="GO:0010181">
    <property type="term" value="F:FMN binding"/>
    <property type="evidence" value="ECO:0007669"/>
    <property type="project" value="InterPro"/>
</dbReference>
<keyword evidence="1" id="KW-1133">Transmembrane helix</keyword>
<gene>
    <name evidence="3" type="ORF">CVV64_00020</name>
</gene>
<proteinExistence type="predicted"/>
<dbReference type="EMBL" id="PGXC01000001">
    <property type="protein sequence ID" value="PKK91850.1"/>
    <property type="molecule type" value="Genomic_DNA"/>
</dbReference>
<organism evidence="3 4">
    <name type="scientific">Candidatus Wallbacteria bacterium HGW-Wallbacteria-1</name>
    <dbReference type="NCBI Taxonomy" id="2013854"/>
    <lineage>
        <taxon>Bacteria</taxon>
        <taxon>Candidatus Walliibacteriota</taxon>
    </lineage>
</organism>
<evidence type="ECO:0000256" key="1">
    <source>
        <dbReference type="SAM" id="Phobius"/>
    </source>
</evidence>
<keyword evidence="1" id="KW-0472">Membrane</keyword>
<dbReference type="GO" id="GO:0016020">
    <property type="term" value="C:membrane"/>
    <property type="evidence" value="ECO:0007669"/>
    <property type="project" value="InterPro"/>
</dbReference>
<sequence>MRKTIMTLKSSFGTLFISAVLSTLLILSNLVFTPMIEKNRRARIEAILSRLAGKKTILAEEFNLSTLTAGQLIDLGSDDDTSIANREAEPFTGPEKALFFRGMGFWGLIEGFMKIRYSSQQNPERLEIRKIEILSHNETTGIGSRALSQIELKHFQGTRLSAGNGSALKVHTVTGATVTSSRLRAILNRALDCTPKLSDGTCEKQWGIIEDNP</sequence>
<protein>
    <recommendedName>
        <fullName evidence="2">FMN-binding domain-containing protein</fullName>
    </recommendedName>
</protein>
<evidence type="ECO:0000313" key="3">
    <source>
        <dbReference type="EMBL" id="PKK91850.1"/>
    </source>
</evidence>
<dbReference type="InterPro" id="IPR007329">
    <property type="entry name" value="FMN-bd"/>
</dbReference>
<feature type="transmembrane region" description="Helical" evidence="1">
    <location>
        <begin position="12"/>
        <end position="32"/>
    </location>
</feature>
<dbReference type="AlphaFoldDB" id="A0A2N1PU42"/>
<comment type="caution">
    <text evidence="3">The sequence shown here is derived from an EMBL/GenBank/DDBJ whole genome shotgun (WGS) entry which is preliminary data.</text>
</comment>
<accession>A0A2N1PU42</accession>
<evidence type="ECO:0000259" key="2">
    <source>
        <dbReference type="Pfam" id="PF04205"/>
    </source>
</evidence>
<dbReference type="Pfam" id="PF04205">
    <property type="entry name" value="FMN_bind"/>
    <property type="match status" value="1"/>
</dbReference>
<evidence type="ECO:0000313" key="4">
    <source>
        <dbReference type="Proteomes" id="UP000233256"/>
    </source>
</evidence>
<reference evidence="3 4" key="1">
    <citation type="journal article" date="2017" name="ISME J.">
        <title>Potential for microbial H2 and metal transformations associated with novel bacteria and archaea in deep terrestrial subsurface sediments.</title>
        <authorList>
            <person name="Hernsdorf A.W."/>
            <person name="Amano Y."/>
            <person name="Miyakawa K."/>
            <person name="Ise K."/>
            <person name="Suzuki Y."/>
            <person name="Anantharaman K."/>
            <person name="Probst A."/>
            <person name="Burstein D."/>
            <person name="Thomas B.C."/>
            <person name="Banfield J.F."/>
        </authorList>
    </citation>
    <scope>NUCLEOTIDE SEQUENCE [LARGE SCALE GENOMIC DNA]</scope>
    <source>
        <strain evidence="3">HGW-Wallbacteria-1</strain>
    </source>
</reference>
<name>A0A2N1PU42_9BACT</name>
<feature type="domain" description="FMN-binding" evidence="2">
    <location>
        <begin position="124"/>
        <end position="192"/>
    </location>
</feature>
<dbReference type="Proteomes" id="UP000233256">
    <property type="component" value="Unassembled WGS sequence"/>
</dbReference>